<dbReference type="PANTHER" id="PTHR34406">
    <property type="entry name" value="PROTEIN YCEI"/>
    <property type="match status" value="1"/>
</dbReference>
<gene>
    <name evidence="5" type="ORF">ALP97_00781</name>
</gene>
<keyword evidence="1 3" id="KW-0732">Signal</keyword>
<dbReference type="HAMAP" id="MF_00780">
    <property type="entry name" value="UPF0312"/>
    <property type="match status" value="1"/>
</dbReference>
<dbReference type="NCBIfam" id="NF002994">
    <property type="entry name" value="PRK03757.1"/>
    <property type="match status" value="1"/>
</dbReference>
<dbReference type="EMBL" id="RBRL01000391">
    <property type="protein sequence ID" value="RMQ83330.1"/>
    <property type="molecule type" value="Genomic_DNA"/>
</dbReference>
<name>A0A3M4PYW8_9PSED</name>
<evidence type="ECO:0000256" key="3">
    <source>
        <dbReference type="HAMAP-Rule" id="MF_00780"/>
    </source>
</evidence>
<evidence type="ECO:0000256" key="1">
    <source>
        <dbReference type="ARBA" id="ARBA00022729"/>
    </source>
</evidence>
<dbReference type="Pfam" id="PF04264">
    <property type="entry name" value="YceI"/>
    <property type="match status" value="1"/>
</dbReference>
<accession>A0A3M4PYW8</accession>
<feature type="domain" description="Lipid/polyisoprenoid-binding YceI-like" evidence="4">
    <location>
        <begin position="36"/>
        <end position="206"/>
    </location>
</feature>
<feature type="chain" id="PRO_5018345098" description="UPF0312 protein ALP97_00781" evidence="3">
    <location>
        <begin position="35"/>
        <end position="209"/>
    </location>
</feature>
<dbReference type="GO" id="GO:0042597">
    <property type="term" value="C:periplasmic space"/>
    <property type="evidence" value="ECO:0007669"/>
    <property type="project" value="UniProtKB-SubCell"/>
</dbReference>
<dbReference type="PANTHER" id="PTHR34406:SF1">
    <property type="entry name" value="PROTEIN YCEI"/>
    <property type="match status" value="1"/>
</dbReference>
<evidence type="ECO:0000313" key="5">
    <source>
        <dbReference type="EMBL" id="RMQ83330.1"/>
    </source>
</evidence>
<dbReference type="SUPFAM" id="SSF101874">
    <property type="entry name" value="YceI-like"/>
    <property type="match status" value="1"/>
</dbReference>
<proteinExistence type="inferred from homology"/>
<comment type="subcellular location">
    <subcellularLocation>
        <location evidence="3">Periplasm</location>
    </subcellularLocation>
</comment>
<organism evidence="5 6">
    <name type="scientific">Pseudomonas salomonii</name>
    <dbReference type="NCBI Taxonomy" id="191391"/>
    <lineage>
        <taxon>Bacteria</taxon>
        <taxon>Pseudomonadati</taxon>
        <taxon>Pseudomonadota</taxon>
        <taxon>Gammaproteobacteria</taxon>
        <taxon>Pseudomonadales</taxon>
        <taxon>Pseudomonadaceae</taxon>
        <taxon>Pseudomonas</taxon>
    </lineage>
</organism>
<feature type="signal peptide" evidence="3">
    <location>
        <begin position="1"/>
        <end position="34"/>
    </location>
</feature>
<dbReference type="Proteomes" id="UP000277179">
    <property type="component" value="Unassembled WGS sequence"/>
</dbReference>
<evidence type="ECO:0000313" key="6">
    <source>
        <dbReference type="Proteomes" id="UP000277179"/>
    </source>
</evidence>
<evidence type="ECO:0000259" key="4">
    <source>
        <dbReference type="SMART" id="SM00867"/>
    </source>
</evidence>
<comment type="similarity">
    <text evidence="3">Belongs to the UPF0312 family. Type 1 subfamily.</text>
</comment>
<dbReference type="SMART" id="SM00867">
    <property type="entry name" value="YceI"/>
    <property type="match status" value="1"/>
</dbReference>
<dbReference type="InterPro" id="IPR007372">
    <property type="entry name" value="Lipid/polyisoprenoid-bd_YceI"/>
</dbReference>
<evidence type="ECO:0000256" key="2">
    <source>
        <dbReference type="ARBA" id="ARBA00022764"/>
    </source>
</evidence>
<reference evidence="5 6" key="1">
    <citation type="submission" date="2018-08" db="EMBL/GenBank/DDBJ databases">
        <title>Recombination of ecologically and evolutionarily significant loci maintains genetic cohesion in the Pseudomonas syringae species complex.</title>
        <authorList>
            <person name="Dillon M."/>
            <person name="Thakur S."/>
            <person name="Almeida R.N.D."/>
            <person name="Weir B.S."/>
            <person name="Guttman D.S."/>
        </authorList>
    </citation>
    <scope>NUCLEOTIDE SEQUENCE [LARGE SCALE GENOMIC DNA]</scope>
    <source>
        <strain evidence="5 6">ICMP 11288</strain>
    </source>
</reference>
<dbReference type="InterPro" id="IPR036761">
    <property type="entry name" value="TTHA0802/YceI-like_sf"/>
</dbReference>
<dbReference type="InterPro" id="IPR023480">
    <property type="entry name" value="UPF0312/YceI"/>
</dbReference>
<dbReference type="AlphaFoldDB" id="A0A3M4PYW8"/>
<protein>
    <recommendedName>
        <fullName evidence="3">UPF0312 protein ALP97_00781</fullName>
    </recommendedName>
</protein>
<sequence length="209" mass="22444" precursor="true">MFNLDSQGIESMLKKTLAALAIGSALLSAGSAMAADYVVDKEGQHAFVDFKISHLGYSFITGTFKDLDGKFSFDAAKPEDSKIEFNVRTASVFTNHAERDKHIASKDFLDVGKFADAKFVSTSVKTTGKNAAGQVTADVTGDLTFHGVTKPIVVKATFLGEGKDPWGGYRAGFEGTTSFNRQDFGKQMDLGPASNTVELYVTFEGVKAK</sequence>
<keyword evidence="2 3" id="KW-0574">Periplasm</keyword>
<comment type="caution">
    <text evidence="5">The sequence shown here is derived from an EMBL/GenBank/DDBJ whole genome shotgun (WGS) entry which is preliminary data.</text>
</comment>
<dbReference type="Gene3D" id="2.40.128.110">
    <property type="entry name" value="Lipid/polyisoprenoid-binding, YceI-like"/>
    <property type="match status" value="1"/>
</dbReference>